<dbReference type="EMBL" id="FZQP02001204">
    <property type="protein sequence ID" value="VVC92053.1"/>
    <property type="molecule type" value="Genomic_DNA"/>
</dbReference>
<name>A0A5E4Q1B3_9NEOP</name>
<proteinExistence type="predicted"/>
<dbReference type="Proteomes" id="UP000324832">
    <property type="component" value="Unassembled WGS sequence"/>
</dbReference>
<reference evidence="2 3" key="1">
    <citation type="submission" date="2017-07" db="EMBL/GenBank/DDBJ databases">
        <authorList>
            <person name="Talla V."/>
            <person name="Backstrom N."/>
        </authorList>
    </citation>
    <scope>NUCLEOTIDE SEQUENCE [LARGE SCALE GENOMIC DNA]</scope>
</reference>
<evidence type="ECO:0000313" key="3">
    <source>
        <dbReference type="Proteomes" id="UP000324832"/>
    </source>
</evidence>
<dbReference type="AlphaFoldDB" id="A0A5E4Q1B3"/>
<accession>A0A5E4Q1B3</accession>
<feature type="region of interest" description="Disordered" evidence="1">
    <location>
        <begin position="1"/>
        <end position="28"/>
    </location>
</feature>
<organism evidence="2 3">
    <name type="scientific">Leptidea sinapis</name>
    <dbReference type="NCBI Taxonomy" id="189913"/>
    <lineage>
        <taxon>Eukaryota</taxon>
        <taxon>Metazoa</taxon>
        <taxon>Ecdysozoa</taxon>
        <taxon>Arthropoda</taxon>
        <taxon>Hexapoda</taxon>
        <taxon>Insecta</taxon>
        <taxon>Pterygota</taxon>
        <taxon>Neoptera</taxon>
        <taxon>Endopterygota</taxon>
        <taxon>Lepidoptera</taxon>
        <taxon>Glossata</taxon>
        <taxon>Ditrysia</taxon>
        <taxon>Papilionoidea</taxon>
        <taxon>Pieridae</taxon>
        <taxon>Dismorphiinae</taxon>
        <taxon>Leptidea</taxon>
    </lineage>
</organism>
<feature type="compositionally biased region" description="Polar residues" evidence="1">
    <location>
        <begin position="9"/>
        <end position="25"/>
    </location>
</feature>
<keyword evidence="3" id="KW-1185">Reference proteome</keyword>
<protein>
    <submittedName>
        <fullName evidence="2">Uncharacterized protein</fullName>
    </submittedName>
</protein>
<gene>
    <name evidence="2" type="ORF">LSINAPIS_LOCUS4573</name>
</gene>
<evidence type="ECO:0000313" key="2">
    <source>
        <dbReference type="EMBL" id="VVC92053.1"/>
    </source>
</evidence>
<sequence length="150" mass="17130">MDQKKDRNGNVQRVATRGLSSTTPVPTEPASLETIMKELRDMKRQLSSVLALREDIRIIKKELSDLDTYELLPHCETGLPWRRHEVWSLCVSGVRSGLVRVRAPPAAGVLADGAYQPPHVRRRHLIQEIQQQYKKDLTEPELLESLFRAP</sequence>
<evidence type="ECO:0000256" key="1">
    <source>
        <dbReference type="SAM" id="MobiDB-lite"/>
    </source>
</evidence>